<dbReference type="RefSeq" id="WP_189582499.1">
    <property type="nucleotide sequence ID" value="NZ_BMYF01000013.1"/>
</dbReference>
<name>A0A8J3G633_9BACT</name>
<dbReference type="GO" id="GO:0016787">
    <property type="term" value="F:hydrolase activity"/>
    <property type="evidence" value="ECO:0007669"/>
    <property type="project" value="UniProtKB-KW"/>
</dbReference>
<evidence type="ECO:0000313" key="4">
    <source>
        <dbReference type="Proteomes" id="UP000642809"/>
    </source>
</evidence>
<dbReference type="Gene3D" id="3.40.50.1820">
    <property type="entry name" value="alpha/beta hydrolase"/>
    <property type="match status" value="1"/>
</dbReference>
<dbReference type="InterPro" id="IPR050300">
    <property type="entry name" value="GDXG_lipolytic_enzyme"/>
</dbReference>
<keyword evidence="4" id="KW-1185">Reference proteome</keyword>
<reference evidence="3" key="1">
    <citation type="journal article" date="2014" name="Int. J. Syst. Evol. Microbiol.">
        <title>Complete genome sequence of Corynebacterium casei LMG S-19264T (=DSM 44701T), isolated from a smear-ripened cheese.</title>
        <authorList>
            <consortium name="US DOE Joint Genome Institute (JGI-PGF)"/>
            <person name="Walter F."/>
            <person name="Albersmeier A."/>
            <person name="Kalinowski J."/>
            <person name="Ruckert C."/>
        </authorList>
    </citation>
    <scope>NUCLEOTIDE SEQUENCE</scope>
    <source>
        <strain evidence="3">KCTC 23224</strain>
    </source>
</reference>
<dbReference type="PROSITE" id="PS51257">
    <property type="entry name" value="PROKAR_LIPOPROTEIN"/>
    <property type="match status" value="1"/>
</dbReference>
<reference evidence="3" key="2">
    <citation type="submission" date="2020-09" db="EMBL/GenBank/DDBJ databases">
        <authorList>
            <person name="Sun Q."/>
            <person name="Kim S."/>
        </authorList>
    </citation>
    <scope>NUCLEOTIDE SEQUENCE</scope>
    <source>
        <strain evidence="3">KCTC 23224</strain>
    </source>
</reference>
<dbReference type="PANTHER" id="PTHR48081">
    <property type="entry name" value="AB HYDROLASE SUPERFAMILY PROTEIN C4A8.06C"/>
    <property type="match status" value="1"/>
</dbReference>
<dbReference type="Pfam" id="PF20434">
    <property type="entry name" value="BD-FAE"/>
    <property type="match status" value="1"/>
</dbReference>
<dbReference type="AlphaFoldDB" id="A0A8J3G633"/>
<dbReference type="InterPro" id="IPR049492">
    <property type="entry name" value="BD-FAE-like_dom"/>
</dbReference>
<evidence type="ECO:0000313" key="3">
    <source>
        <dbReference type="EMBL" id="GHB41353.1"/>
    </source>
</evidence>
<dbReference type="EMBL" id="BMYF01000013">
    <property type="protein sequence ID" value="GHB41353.1"/>
    <property type="molecule type" value="Genomic_DNA"/>
</dbReference>
<organism evidence="3 4">
    <name type="scientific">Mongoliitalea lutea</name>
    <dbReference type="NCBI Taxonomy" id="849756"/>
    <lineage>
        <taxon>Bacteria</taxon>
        <taxon>Pseudomonadati</taxon>
        <taxon>Bacteroidota</taxon>
        <taxon>Cytophagia</taxon>
        <taxon>Cytophagales</taxon>
        <taxon>Cyclobacteriaceae</taxon>
        <taxon>Mongoliitalea</taxon>
    </lineage>
</organism>
<proteinExistence type="predicted"/>
<accession>A0A8J3G633</accession>
<dbReference type="SUPFAM" id="SSF53474">
    <property type="entry name" value="alpha/beta-Hydrolases"/>
    <property type="match status" value="1"/>
</dbReference>
<feature type="domain" description="BD-FAE-like" evidence="2">
    <location>
        <begin position="41"/>
        <end position="217"/>
    </location>
</feature>
<dbReference type="InterPro" id="IPR029058">
    <property type="entry name" value="AB_hydrolase_fold"/>
</dbReference>
<dbReference type="Proteomes" id="UP000642809">
    <property type="component" value="Unassembled WGS sequence"/>
</dbReference>
<gene>
    <name evidence="3" type="ORF">GCM10008106_23100</name>
</gene>
<comment type="caution">
    <text evidence="3">The sequence shown here is derived from an EMBL/GenBank/DDBJ whole genome shotgun (WGS) entry which is preliminary data.</text>
</comment>
<evidence type="ECO:0000256" key="1">
    <source>
        <dbReference type="ARBA" id="ARBA00022801"/>
    </source>
</evidence>
<sequence>MQKLTLIFLIVALSACSLKRVERFKDITYLTASDSLPEKKLNVFKPKKSKDAPVLLFIHGGSWDSGDKEIYNFLGTRFAKKGVVTVIMDYPLSPEYQVQSMALASAQAVNWMHESIEEYGGSKDRIFVSGHSAGGHLASLIAVNNKYFDQLGVSNPIQGAVLIDAAGLDMKWFLEQMNYEPGTSYNIPFTDSPEVWEETSPIYHLDVEDPPLLIMLGGRTLPGNTLTTERFMEAHKSFEPNPKYIFQPRKKHKGMIVQFIYTPNKVYREILKFMGE</sequence>
<keyword evidence="1" id="KW-0378">Hydrolase</keyword>
<evidence type="ECO:0000259" key="2">
    <source>
        <dbReference type="Pfam" id="PF20434"/>
    </source>
</evidence>
<protein>
    <recommendedName>
        <fullName evidence="2">BD-FAE-like domain-containing protein</fullName>
    </recommendedName>
</protein>
<dbReference type="PANTHER" id="PTHR48081:SF33">
    <property type="entry name" value="KYNURENINE FORMAMIDASE"/>
    <property type="match status" value="1"/>
</dbReference>